<dbReference type="OrthoDB" id="68483at2759"/>
<dbReference type="InterPro" id="IPR011009">
    <property type="entry name" value="Kinase-like_dom_sf"/>
</dbReference>
<evidence type="ECO:0000256" key="3">
    <source>
        <dbReference type="ARBA" id="ARBA00022679"/>
    </source>
</evidence>
<dbReference type="Pfam" id="PF00069">
    <property type="entry name" value="Pkinase"/>
    <property type="match status" value="1"/>
</dbReference>
<dbReference type="EMBL" id="SGPK01000039">
    <property type="protein sequence ID" value="THH10310.1"/>
    <property type="molecule type" value="Genomic_DNA"/>
</dbReference>
<evidence type="ECO:0000256" key="4">
    <source>
        <dbReference type="ARBA" id="ARBA00022741"/>
    </source>
</evidence>
<evidence type="ECO:0000313" key="11">
    <source>
        <dbReference type="EMBL" id="THH10310.1"/>
    </source>
</evidence>
<dbReference type="AlphaFoldDB" id="A0A4S4LK45"/>
<feature type="domain" description="Protein kinase" evidence="10">
    <location>
        <begin position="39"/>
        <end position="311"/>
    </location>
</feature>
<evidence type="ECO:0000256" key="1">
    <source>
        <dbReference type="ARBA" id="ARBA00012513"/>
    </source>
</evidence>
<gene>
    <name evidence="11" type="ORF">EW145_g1407</name>
</gene>
<dbReference type="GO" id="GO:0035556">
    <property type="term" value="P:intracellular signal transduction"/>
    <property type="evidence" value="ECO:0007669"/>
    <property type="project" value="TreeGrafter"/>
</dbReference>
<dbReference type="PROSITE" id="PS00107">
    <property type="entry name" value="PROTEIN_KINASE_ATP"/>
    <property type="match status" value="1"/>
</dbReference>
<dbReference type="Proteomes" id="UP000308199">
    <property type="component" value="Unassembled WGS sequence"/>
</dbReference>
<dbReference type="SUPFAM" id="SSF56112">
    <property type="entry name" value="Protein kinase-like (PK-like)"/>
    <property type="match status" value="1"/>
</dbReference>
<comment type="catalytic activity">
    <reaction evidence="8">
        <text>L-seryl-[protein] + ATP = O-phospho-L-seryl-[protein] + ADP + H(+)</text>
        <dbReference type="Rhea" id="RHEA:17989"/>
        <dbReference type="Rhea" id="RHEA-COMP:9863"/>
        <dbReference type="Rhea" id="RHEA-COMP:11604"/>
        <dbReference type="ChEBI" id="CHEBI:15378"/>
        <dbReference type="ChEBI" id="CHEBI:29999"/>
        <dbReference type="ChEBI" id="CHEBI:30616"/>
        <dbReference type="ChEBI" id="CHEBI:83421"/>
        <dbReference type="ChEBI" id="CHEBI:456216"/>
        <dbReference type="EC" id="2.7.11.1"/>
    </reaction>
</comment>
<dbReference type="PROSITE" id="PS50011">
    <property type="entry name" value="PROTEIN_KINASE_DOM"/>
    <property type="match status" value="1"/>
</dbReference>
<dbReference type="InterPro" id="IPR000719">
    <property type="entry name" value="Prot_kinase_dom"/>
</dbReference>
<comment type="caution">
    <text evidence="11">The sequence shown here is derived from an EMBL/GenBank/DDBJ whole genome shotgun (WGS) entry which is preliminary data.</text>
</comment>
<evidence type="ECO:0000256" key="2">
    <source>
        <dbReference type="ARBA" id="ARBA00022527"/>
    </source>
</evidence>
<feature type="binding site" evidence="9">
    <location>
        <position position="70"/>
    </location>
    <ligand>
        <name>ATP</name>
        <dbReference type="ChEBI" id="CHEBI:30616"/>
    </ligand>
</feature>
<dbReference type="SMART" id="SM00220">
    <property type="entry name" value="S_TKc"/>
    <property type="match status" value="1"/>
</dbReference>
<dbReference type="EC" id="2.7.11.1" evidence="1"/>
<evidence type="ECO:0000256" key="6">
    <source>
        <dbReference type="ARBA" id="ARBA00022840"/>
    </source>
</evidence>
<dbReference type="PROSITE" id="PS00108">
    <property type="entry name" value="PROTEIN_KINASE_ST"/>
    <property type="match status" value="1"/>
</dbReference>
<reference evidence="11 12" key="1">
    <citation type="submission" date="2019-02" db="EMBL/GenBank/DDBJ databases">
        <title>Genome sequencing of the rare red list fungi Phellinidium pouzarii.</title>
        <authorList>
            <person name="Buettner E."/>
            <person name="Kellner H."/>
        </authorList>
    </citation>
    <scope>NUCLEOTIDE SEQUENCE [LARGE SCALE GENOMIC DNA]</scope>
    <source>
        <strain evidence="11 12">DSM 108285</strain>
    </source>
</reference>
<dbReference type="Gene3D" id="1.10.510.10">
    <property type="entry name" value="Transferase(Phosphotransferase) domain 1"/>
    <property type="match status" value="1"/>
</dbReference>
<dbReference type="PANTHER" id="PTHR24356">
    <property type="entry name" value="SERINE/THREONINE-PROTEIN KINASE"/>
    <property type="match status" value="1"/>
</dbReference>
<proteinExistence type="predicted"/>
<evidence type="ECO:0000256" key="5">
    <source>
        <dbReference type="ARBA" id="ARBA00022777"/>
    </source>
</evidence>
<name>A0A4S4LK45_9AGAM</name>
<evidence type="ECO:0000256" key="8">
    <source>
        <dbReference type="ARBA" id="ARBA00048679"/>
    </source>
</evidence>
<dbReference type="InterPro" id="IPR017441">
    <property type="entry name" value="Protein_kinase_ATP_BS"/>
</dbReference>
<sequence>MFNPALNLRPATNLGVFATHTTYAAVQTRNVLSGRLCDYTLKKKLGQGSFGTVFLAETVLAGERALVAIKAVRRSSFGEVSQSESLYNEQALMAFFTTNDGLGYYPHLIESFSDAHNYYLVTEYIPGGTLRDEMKRNGGRLEPDRVRFIMAQCLTIIEHMHRHGVMHRDIKPENILIDAIGNVVFTDFGLSRSFCPVTVIDGNIHYHGPVQMSVSGCGTPGFMAPEVLLGEYYSFHVDMYSLGCMFHEMLFGFLPYPQRNIEDLVYAVQTYDAFIPAHATDPDSLDFMLRLLARNPAKRIGLIDARRHPYFYDIDWNRVEQRTYRVPLEWTPPPAIDNGTVISKEVLVDTAVLYMPRVFTPRDIHFVMMPCKPTVKRPVLRAASKQIRLDAGRRVMDVLDRGCMRRIAEDSIPAIPDVVVVQPRTASLITDAKATQPHAAPLEADTLLCLSPATIDTHSPAMDIPVKDGDAVRIVMERNMFSGSDWSMADVDELLLSTSAGRSDARLFVTESPPSTGSVHWSFLHPPAECTDTLGVPALGLSGSTLPPTPSPLTPVSGRSRIPSFSYLKDKYFRARAVLMRKGYERLEMDLTV</sequence>
<keyword evidence="6 9" id="KW-0067">ATP-binding</keyword>
<evidence type="ECO:0000256" key="9">
    <source>
        <dbReference type="PROSITE-ProRule" id="PRU10141"/>
    </source>
</evidence>
<evidence type="ECO:0000259" key="10">
    <source>
        <dbReference type="PROSITE" id="PS50011"/>
    </source>
</evidence>
<evidence type="ECO:0000256" key="7">
    <source>
        <dbReference type="ARBA" id="ARBA00047899"/>
    </source>
</evidence>
<organism evidence="11 12">
    <name type="scientific">Phellinidium pouzarii</name>
    <dbReference type="NCBI Taxonomy" id="167371"/>
    <lineage>
        <taxon>Eukaryota</taxon>
        <taxon>Fungi</taxon>
        <taxon>Dikarya</taxon>
        <taxon>Basidiomycota</taxon>
        <taxon>Agaricomycotina</taxon>
        <taxon>Agaricomycetes</taxon>
        <taxon>Hymenochaetales</taxon>
        <taxon>Hymenochaetaceae</taxon>
        <taxon>Phellinidium</taxon>
    </lineage>
</organism>
<evidence type="ECO:0000313" key="12">
    <source>
        <dbReference type="Proteomes" id="UP000308199"/>
    </source>
</evidence>
<keyword evidence="12" id="KW-1185">Reference proteome</keyword>
<accession>A0A4S4LK45</accession>
<dbReference type="GO" id="GO:0004674">
    <property type="term" value="F:protein serine/threonine kinase activity"/>
    <property type="evidence" value="ECO:0007669"/>
    <property type="project" value="UniProtKB-KW"/>
</dbReference>
<dbReference type="InterPro" id="IPR008271">
    <property type="entry name" value="Ser/Thr_kinase_AS"/>
</dbReference>
<dbReference type="InterPro" id="IPR050236">
    <property type="entry name" value="Ser_Thr_kinase_AGC"/>
</dbReference>
<keyword evidence="5" id="KW-0418">Kinase</keyword>
<keyword evidence="4 9" id="KW-0547">Nucleotide-binding</keyword>
<protein>
    <recommendedName>
        <fullName evidence="1">non-specific serine/threonine protein kinase</fullName>
        <ecNumber evidence="1">2.7.11.1</ecNumber>
    </recommendedName>
</protein>
<dbReference type="PANTHER" id="PTHR24356:SF1">
    <property type="entry name" value="SERINE_THREONINE-PROTEIN KINASE GREATWALL"/>
    <property type="match status" value="1"/>
</dbReference>
<keyword evidence="2" id="KW-0723">Serine/threonine-protein kinase</keyword>
<dbReference type="GO" id="GO:0005524">
    <property type="term" value="F:ATP binding"/>
    <property type="evidence" value="ECO:0007669"/>
    <property type="project" value="UniProtKB-UniRule"/>
</dbReference>
<keyword evidence="3" id="KW-0808">Transferase</keyword>
<comment type="catalytic activity">
    <reaction evidence="7">
        <text>L-threonyl-[protein] + ATP = O-phospho-L-threonyl-[protein] + ADP + H(+)</text>
        <dbReference type="Rhea" id="RHEA:46608"/>
        <dbReference type="Rhea" id="RHEA-COMP:11060"/>
        <dbReference type="Rhea" id="RHEA-COMP:11605"/>
        <dbReference type="ChEBI" id="CHEBI:15378"/>
        <dbReference type="ChEBI" id="CHEBI:30013"/>
        <dbReference type="ChEBI" id="CHEBI:30616"/>
        <dbReference type="ChEBI" id="CHEBI:61977"/>
        <dbReference type="ChEBI" id="CHEBI:456216"/>
        <dbReference type="EC" id="2.7.11.1"/>
    </reaction>
</comment>